<dbReference type="Pfam" id="PF00291">
    <property type="entry name" value="PALP"/>
    <property type="match status" value="1"/>
</dbReference>
<reference evidence="6" key="1">
    <citation type="journal article" date="2019" name="Int. J. Syst. Evol. Microbiol.">
        <title>The Global Catalogue of Microorganisms (GCM) 10K type strain sequencing project: providing services to taxonomists for standard genome sequencing and annotation.</title>
        <authorList>
            <consortium name="The Broad Institute Genomics Platform"/>
            <consortium name="The Broad Institute Genome Sequencing Center for Infectious Disease"/>
            <person name="Wu L."/>
            <person name="Ma J."/>
        </authorList>
    </citation>
    <scope>NUCLEOTIDE SEQUENCE [LARGE SCALE GENOMIC DNA]</scope>
    <source>
        <strain evidence="6">CGMCC 4.7677</strain>
    </source>
</reference>
<dbReference type="InterPro" id="IPR036052">
    <property type="entry name" value="TrpB-like_PALP_sf"/>
</dbReference>
<dbReference type="PANTHER" id="PTHR48078:SF6">
    <property type="entry name" value="L-THREONINE DEHYDRATASE CATABOLIC TDCB"/>
    <property type="match status" value="1"/>
</dbReference>
<proteinExistence type="predicted"/>
<organism evidence="5 6">
    <name type="scientific">Amycolatopsis deserti</name>
    <dbReference type="NCBI Taxonomy" id="185696"/>
    <lineage>
        <taxon>Bacteria</taxon>
        <taxon>Bacillati</taxon>
        <taxon>Actinomycetota</taxon>
        <taxon>Actinomycetes</taxon>
        <taxon>Pseudonocardiales</taxon>
        <taxon>Pseudonocardiaceae</taxon>
        <taxon>Amycolatopsis</taxon>
    </lineage>
</organism>
<dbReference type="RefSeq" id="WP_191245537.1">
    <property type="nucleotide sequence ID" value="NZ_BNAU01000003.1"/>
</dbReference>
<gene>
    <name evidence="5" type="ORF">GCM10017786_34540</name>
</gene>
<comment type="caution">
    <text evidence="5">The sequence shown here is derived from an EMBL/GenBank/DDBJ whole genome shotgun (WGS) entry which is preliminary data.</text>
</comment>
<evidence type="ECO:0000256" key="1">
    <source>
        <dbReference type="ARBA" id="ARBA00001933"/>
    </source>
</evidence>
<feature type="domain" description="Tryptophan synthase beta chain-like PALP" evidence="4">
    <location>
        <begin position="24"/>
        <end position="327"/>
    </location>
</feature>
<accession>A0ABQ3IYN4</accession>
<keyword evidence="2" id="KW-0663">Pyridoxal phosphate</keyword>
<evidence type="ECO:0000256" key="3">
    <source>
        <dbReference type="ARBA" id="ARBA00023239"/>
    </source>
</evidence>
<dbReference type="EMBL" id="BNAU01000003">
    <property type="protein sequence ID" value="GHE98709.1"/>
    <property type="molecule type" value="Genomic_DNA"/>
</dbReference>
<dbReference type="Gene3D" id="3.40.50.1100">
    <property type="match status" value="2"/>
</dbReference>
<evidence type="ECO:0000313" key="6">
    <source>
        <dbReference type="Proteomes" id="UP000605897"/>
    </source>
</evidence>
<dbReference type="Proteomes" id="UP000605897">
    <property type="component" value="Unassembled WGS sequence"/>
</dbReference>
<keyword evidence="6" id="KW-1185">Reference proteome</keyword>
<dbReference type="SUPFAM" id="SSF53686">
    <property type="entry name" value="Tryptophan synthase beta subunit-like PLP-dependent enzymes"/>
    <property type="match status" value="1"/>
</dbReference>
<dbReference type="InterPro" id="IPR050147">
    <property type="entry name" value="Ser/Thr_Dehydratase"/>
</dbReference>
<name>A0ABQ3IYN4_9PSEU</name>
<protein>
    <submittedName>
        <fullName evidence="5">Threonine synthase</fullName>
    </submittedName>
</protein>
<dbReference type="PANTHER" id="PTHR48078">
    <property type="entry name" value="THREONINE DEHYDRATASE, MITOCHONDRIAL-RELATED"/>
    <property type="match status" value="1"/>
</dbReference>
<evidence type="ECO:0000259" key="4">
    <source>
        <dbReference type="Pfam" id="PF00291"/>
    </source>
</evidence>
<sequence length="381" mass="39908">MTFTQHGLARYAADLPAVQEFVHLGEGNTPLLPLNALAARLGLAELHGKLETVNPTGSYKDRVAALSVSLARSRGLRGWIATSSGNAGVAMAAYGARAGLPGFLCLVASAPVEKKLPLVPYPARVLAVGGIGDQGTGATGQRLFEVVQRAGERHRLYLGITAHAFNPEGMRGCDTIAYELAEQLPGLSHVYVPVGGGGLLTAIARGFGHRNLRVRTVACQPAGCAPIVRFLEREIPEPRVVTCASQISGLQLPHPPDGLLAAESVVRTGGWGTCAEDAAVLVAQRLLVETEGVFVEPAAALPLAALILDLENGRIDRDARVVLVFTGAGWKDLKRFDEEASRVRVADLDDVPACIDEWAGLALVDGAGAATAAAQEGSWSE</sequence>
<dbReference type="InterPro" id="IPR001926">
    <property type="entry name" value="TrpB-like_PALP"/>
</dbReference>
<keyword evidence="3" id="KW-0456">Lyase</keyword>
<evidence type="ECO:0000313" key="5">
    <source>
        <dbReference type="EMBL" id="GHE98709.1"/>
    </source>
</evidence>
<comment type="cofactor">
    <cofactor evidence="1">
        <name>pyridoxal 5'-phosphate</name>
        <dbReference type="ChEBI" id="CHEBI:597326"/>
    </cofactor>
</comment>
<evidence type="ECO:0000256" key="2">
    <source>
        <dbReference type="ARBA" id="ARBA00022898"/>
    </source>
</evidence>